<dbReference type="InParanoid" id="A0A2P6NRY9"/>
<dbReference type="PANTHER" id="PTHR14296:SF3">
    <property type="entry name" value="DIKAR, ISOFORM F"/>
    <property type="match status" value="1"/>
</dbReference>
<dbReference type="OrthoDB" id="303107at2759"/>
<feature type="compositionally biased region" description="Basic and acidic residues" evidence="1">
    <location>
        <begin position="130"/>
        <end position="158"/>
    </location>
</feature>
<feature type="region of interest" description="Disordered" evidence="1">
    <location>
        <begin position="18"/>
        <end position="165"/>
    </location>
</feature>
<proteinExistence type="predicted"/>
<feature type="region of interest" description="Disordered" evidence="1">
    <location>
        <begin position="291"/>
        <end position="324"/>
    </location>
</feature>
<dbReference type="PANTHER" id="PTHR14296">
    <property type="entry name" value="REMODELING AND SPACING FACTOR 1"/>
    <property type="match status" value="1"/>
</dbReference>
<dbReference type="GO" id="GO:0006355">
    <property type="term" value="P:regulation of DNA-templated transcription"/>
    <property type="evidence" value="ECO:0007669"/>
    <property type="project" value="InterPro"/>
</dbReference>
<keyword evidence="4" id="KW-1185">Reference proteome</keyword>
<dbReference type="GO" id="GO:0031213">
    <property type="term" value="C:RSF complex"/>
    <property type="evidence" value="ECO:0007669"/>
    <property type="project" value="InterPro"/>
</dbReference>
<keyword evidence="2" id="KW-0732">Signal</keyword>
<gene>
    <name evidence="3" type="ORF">PROFUN_02892</name>
</gene>
<sequence length="521" mass="60598">MHQKVWGLTLVTYLDMSGLTNAEDPSNLDRSMSEDEIVDEPSDKETSKQDASDEDEEDEDDYSSGEERPTPRGRNARAKPKPIESSESEVEEEEPEPDSPVASDSEEFESDEEAPRRSSRRKVTPPVSRETARQAELRKTKEETQTNEKEEGEEKTVDIQEDPEEETYEEALKFLRTSTDFAMVIHFMDIFRTQFGISQTKEAKKQWPDDIIYSAEILENAIASCRSIRNSKKSDRDFLVALHIKILHSWGGARKPPLSPHTWDRYLRNYIHRETMGGRCDLKENFLDTLGKSEKKEDEEEHNEEEEEGKEEDPSTTEKENPKEGSNLFALYARPVANYWTLHTWKKVALLKQLTQWAIDKSDAIKDYIWNLEPIEYKGRIREHPMGRDSQGWIYWTLDVNDETPRLYRERPIANHGTNGETSKKRKLIEETPMEWETVSTTLPELQAFRETLEDSTAPEEVELRAFLDEEIIPSLIKEEKRQETASKKMKRMESAGVSTRNIIYEGRTRHSRRALDQMIE</sequence>
<feature type="compositionally biased region" description="Basic and acidic residues" evidence="1">
    <location>
        <begin position="312"/>
        <end position="323"/>
    </location>
</feature>
<accession>A0A2P6NRY9</accession>
<feature type="compositionally biased region" description="Acidic residues" evidence="1">
    <location>
        <begin position="52"/>
        <end position="64"/>
    </location>
</feature>
<dbReference type="Proteomes" id="UP000241769">
    <property type="component" value="Unassembled WGS sequence"/>
</dbReference>
<organism evidence="3 4">
    <name type="scientific">Planoprotostelium fungivorum</name>
    <dbReference type="NCBI Taxonomy" id="1890364"/>
    <lineage>
        <taxon>Eukaryota</taxon>
        <taxon>Amoebozoa</taxon>
        <taxon>Evosea</taxon>
        <taxon>Variosea</taxon>
        <taxon>Cavosteliida</taxon>
        <taxon>Cavosteliaceae</taxon>
        <taxon>Planoprotostelium</taxon>
    </lineage>
</organism>
<name>A0A2P6NRY9_9EUKA</name>
<evidence type="ECO:0000313" key="4">
    <source>
        <dbReference type="Proteomes" id="UP000241769"/>
    </source>
</evidence>
<evidence type="ECO:0000256" key="1">
    <source>
        <dbReference type="SAM" id="MobiDB-lite"/>
    </source>
</evidence>
<evidence type="ECO:0000256" key="2">
    <source>
        <dbReference type="SAM" id="SignalP"/>
    </source>
</evidence>
<feature type="compositionally biased region" description="Polar residues" evidence="1">
    <location>
        <begin position="18"/>
        <end position="30"/>
    </location>
</feature>
<dbReference type="InterPro" id="IPR028938">
    <property type="entry name" value="Rsf1-like"/>
</dbReference>
<feature type="compositionally biased region" description="Acidic residues" evidence="1">
    <location>
        <begin position="297"/>
        <end position="311"/>
    </location>
</feature>
<protein>
    <submittedName>
        <fullName evidence="3">Nucleolin</fullName>
    </submittedName>
</protein>
<feature type="signal peptide" evidence="2">
    <location>
        <begin position="1"/>
        <end position="22"/>
    </location>
</feature>
<evidence type="ECO:0000313" key="3">
    <source>
        <dbReference type="EMBL" id="PRP86743.1"/>
    </source>
</evidence>
<reference evidence="3 4" key="1">
    <citation type="journal article" date="2018" name="Genome Biol. Evol.">
        <title>Multiple Roots of Fruiting Body Formation in Amoebozoa.</title>
        <authorList>
            <person name="Hillmann F."/>
            <person name="Forbes G."/>
            <person name="Novohradska S."/>
            <person name="Ferling I."/>
            <person name="Riege K."/>
            <person name="Groth M."/>
            <person name="Westermann M."/>
            <person name="Marz M."/>
            <person name="Spaller T."/>
            <person name="Winckler T."/>
            <person name="Schaap P."/>
            <person name="Glockner G."/>
        </authorList>
    </citation>
    <scope>NUCLEOTIDE SEQUENCE [LARGE SCALE GENOMIC DNA]</scope>
    <source>
        <strain evidence="3 4">Jena</strain>
    </source>
</reference>
<feature type="chain" id="PRO_5015187696" evidence="2">
    <location>
        <begin position="23"/>
        <end position="521"/>
    </location>
</feature>
<comment type="caution">
    <text evidence="3">The sequence shown here is derived from an EMBL/GenBank/DDBJ whole genome shotgun (WGS) entry which is preliminary data.</text>
</comment>
<dbReference type="AlphaFoldDB" id="A0A2P6NRY9"/>
<feature type="compositionally biased region" description="Basic and acidic residues" evidence="1">
    <location>
        <begin position="41"/>
        <end position="51"/>
    </location>
</feature>
<feature type="compositionally biased region" description="Acidic residues" evidence="1">
    <location>
        <begin position="86"/>
        <end position="97"/>
    </location>
</feature>
<dbReference type="EMBL" id="MDYQ01000027">
    <property type="protein sequence ID" value="PRP86743.1"/>
    <property type="molecule type" value="Genomic_DNA"/>
</dbReference>